<organism evidence="2 3">
    <name type="scientific">Silurus meridionalis</name>
    <name type="common">Southern catfish</name>
    <name type="synonym">Silurus soldatovi meridionalis</name>
    <dbReference type="NCBI Taxonomy" id="175797"/>
    <lineage>
        <taxon>Eukaryota</taxon>
        <taxon>Metazoa</taxon>
        <taxon>Chordata</taxon>
        <taxon>Craniata</taxon>
        <taxon>Vertebrata</taxon>
        <taxon>Euteleostomi</taxon>
        <taxon>Actinopterygii</taxon>
        <taxon>Neopterygii</taxon>
        <taxon>Teleostei</taxon>
        <taxon>Ostariophysi</taxon>
        <taxon>Siluriformes</taxon>
        <taxon>Siluridae</taxon>
        <taxon>Silurus</taxon>
    </lineage>
</organism>
<reference evidence="2" key="1">
    <citation type="submission" date="2020-08" db="EMBL/GenBank/DDBJ databases">
        <title>Chromosome-level assembly of Southern catfish (Silurus meridionalis) provides insights into visual adaptation to the nocturnal and benthic lifestyles.</title>
        <authorList>
            <person name="Zhang Y."/>
            <person name="Wang D."/>
            <person name="Peng Z."/>
        </authorList>
    </citation>
    <scope>NUCLEOTIDE SEQUENCE</scope>
    <source>
        <strain evidence="2">SWU-2019-XX</strain>
        <tissue evidence="2">Muscle</tissue>
    </source>
</reference>
<name>A0A8T0BX79_SILME</name>
<dbReference type="AlphaFoldDB" id="A0A8T0BX79"/>
<dbReference type="EMBL" id="JABFDY010000003">
    <property type="protein sequence ID" value="KAF7709970.1"/>
    <property type="molecule type" value="Genomic_DNA"/>
</dbReference>
<evidence type="ECO:0000313" key="3">
    <source>
        <dbReference type="Proteomes" id="UP000606274"/>
    </source>
</evidence>
<gene>
    <name evidence="2" type="ORF">HF521_016820</name>
</gene>
<evidence type="ECO:0000256" key="1">
    <source>
        <dbReference type="SAM" id="MobiDB-lite"/>
    </source>
</evidence>
<proteinExistence type="predicted"/>
<sequence length="98" mass="11099">MNSTDASSALEPPSEPNPSADKITTDETSTHHPLPPQTRRPLIILYRHRRDVHSSSSTATGRRPLIILYRHRRDVHSSSSTATDKMSTHRLLKPFETF</sequence>
<protein>
    <submittedName>
        <fullName evidence="2">Uncharacterized protein</fullName>
    </submittedName>
</protein>
<comment type="caution">
    <text evidence="2">The sequence shown here is derived from an EMBL/GenBank/DDBJ whole genome shotgun (WGS) entry which is preliminary data.</text>
</comment>
<evidence type="ECO:0000313" key="2">
    <source>
        <dbReference type="EMBL" id="KAF7709970.1"/>
    </source>
</evidence>
<accession>A0A8T0BX79</accession>
<keyword evidence="3" id="KW-1185">Reference proteome</keyword>
<feature type="region of interest" description="Disordered" evidence="1">
    <location>
        <begin position="1"/>
        <end position="41"/>
    </location>
</feature>
<dbReference type="Proteomes" id="UP000606274">
    <property type="component" value="Unassembled WGS sequence"/>
</dbReference>